<organism evidence="4 5">
    <name type="scientific">Pseudodesulfovibrio piezophilus (strain DSM 21447 / JCM 15486 / C1TLV30)</name>
    <name type="common">Desulfovibrio piezophilus</name>
    <dbReference type="NCBI Taxonomy" id="1322246"/>
    <lineage>
        <taxon>Bacteria</taxon>
        <taxon>Pseudomonadati</taxon>
        <taxon>Thermodesulfobacteriota</taxon>
        <taxon>Desulfovibrionia</taxon>
        <taxon>Desulfovibrionales</taxon>
        <taxon>Desulfovibrionaceae</taxon>
    </lineage>
</organism>
<evidence type="ECO:0000259" key="3">
    <source>
        <dbReference type="Pfam" id="PF13751"/>
    </source>
</evidence>
<dbReference type="HOGENOM" id="CLU_021293_2_3_7"/>
<dbReference type="InterPro" id="IPR008490">
    <property type="entry name" value="Transposase_InsH_N"/>
</dbReference>
<sequence length="485" mass="56277">MLKTPKDQQVKMEFVSINDLVPQNHLLRKIAKVIDFSFIRKRTKELYCEDNGRPAIDPVVLFKMLFIGYLFGIRSERQLVREIEVNMAYRWFLGFGLQDKIPNASTLSQNRRRRFNGTSVAQDIFDGIVVQAMHKNLVGGHTLYTDSTHLKANANKNKYKEKQVSKSTKSYLGELDEAVEEDRREHGKKPLKVRSVEPEEKQIKQSTTDPESGYMVREGKPKGFFYLDHRTVDSRCNIITDSHVTSAALHDSVPYLERLERQIDRFDFSVKNVGLDAGYFTPHICKALIEKDIYGVIGYRRPPRRKGMLPKRLYQYQPETDCYICPEGQKLHYVTTNREGYRQYASSPEQCQSCRRLGECTTSRTHKKTISRHVWQNHKDLIDQHRLSEYGKRVYVRRKETVERSFADAKELHGHRYARFRGLSKVQEQSLLSSACQNMKKMAMMLVPIGLLHAILSSFLRHFRLRALSGGSFTTTTQQNNLLAT</sequence>
<accession>M1WP92</accession>
<dbReference type="PANTHER" id="PTHR33408">
    <property type="entry name" value="TRANSPOSASE"/>
    <property type="match status" value="1"/>
</dbReference>
<name>M1WP92_PSEP2</name>
<dbReference type="NCBIfam" id="NF033551">
    <property type="entry name" value="transpos_IS1182"/>
    <property type="match status" value="1"/>
</dbReference>
<evidence type="ECO:0000313" key="5">
    <source>
        <dbReference type="Proteomes" id="UP000011724"/>
    </source>
</evidence>
<dbReference type="Pfam" id="PF13751">
    <property type="entry name" value="DDE_Tnp_1_6"/>
    <property type="match status" value="1"/>
</dbReference>
<gene>
    <name evidence="4" type="ordered locus">BN4_10922</name>
</gene>
<reference evidence="5" key="2">
    <citation type="journal article" date="2013" name="Stand. Genomic Sci.">
        <title>Complete genome sequence of Desulfocapsa sulfexigens, a marine deltaproteobacterium specialized in disproportionating inorganic sulfur compounds.</title>
        <authorList>
            <person name="Finster K.W."/>
            <person name="Kjeldsen K.U."/>
            <person name="Kube M."/>
            <person name="Reinhardt R."/>
            <person name="Mussmann M."/>
            <person name="Amann R."/>
            <person name="Schreiber L."/>
        </authorList>
    </citation>
    <scope>NUCLEOTIDE SEQUENCE [LARGE SCALE GENOMIC DNA]</scope>
    <source>
        <strain evidence="5">DSM 10523 / SB164P1</strain>
    </source>
</reference>
<dbReference type="eggNOG" id="COG3039">
    <property type="taxonomic scope" value="Bacteria"/>
</dbReference>
<dbReference type="BioCyc" id="DPIE1322246:BN4_RS04700-MONOMER"/>
<dbReference type="OrthoDB" id="5526284at2"/>
<reference evidence="4 5" key="1">
    <citation type="journal article" date="2013" name="PLoS ONE">
        <title>The first genomic and proteomic characterization of a deep-sea sulfate reducer: insights into the piezophilic lifestyle of Desulfovibrio piezophilus.</title>
        <authorList>
            <person name="Pradel N."/>
            <person name="Ji B."/>
            <person name="Gimenez G."/>
            <person name="Talla E."/>
            <person name="Lenoble P."/>
            <person name="Garel M."/>
            <person name="Tamburini C."/>
            <person name="Fourquet P."/>
            <person name="Lebrun R."/>
            <person name="Bertin P."/>
            <person name="Denis Y."/>
            <person name="Pophillat M."/>
            <person name="Barbe V."/>
            <person name="Ollivier B."/>
            <person name="Dolla A."/>
        </authorList>
    </citation>
    <scope>NUCLEOTIDE SEQUENCE [LARGE SCALE GENOMIC DNA]</scope>
    <source>
        <strain evidence="5">DSM 10523 / SB164P1</strain>
    </source>
</reference>
<dbReference type="EMBL" id="FO203427">
    <property type="protein sequence ID" value="CCH48159.1"/>
    <property type="molecule type" value="Genomic_DNA"/>
</dbReference>
<evidence type="ECO:0000259" key="2">
    <source>
        <dbReference type="Pfam" id="PF05598"/>
    </source>
</evidence>
<feature type="domain" description="Transposase InsH N-terminal" evidence="2">
    <location>
        <begin position="16"/>
        <end position="113"/>
    </location>
</feature>
<dbReference type="InterPro" id="IPR025668">
    <property type="entry name" value="Tnp_DDE_dom"/>
</dbReference>
<feature type="domain" description="Transposase DDE" evidence="3">
    <location>
        <begin position="324"/>
        <end position="443"/>
    </location>
</feature>
<feature type="region of interest" description="Disordered" evidence="1">
    <location>
        <begin position="177"/>
        <end position="214"/>
    </location>
</feature>
<dbReference type="RefSeq" id="WP_015414210.1">
    <property type="nucleotide sequence ID" value="NC_020409.1"/>
</dbReference>
<dbReference type="Proteomes" id="UP000011724">
    <property type="component" value="Chromosome"/>
</dbReference>
<dbReference type="InterPro" id="IPR047629">
    <property type="entry name" value="IS1182_transpos"/>
</dbReference>
<dbReference type="PATRIC" id="fig|879567.3.peg.945"/>
<dbReference type="PANTHER" id="PTHR33408:SF2">
    <property type="entry name" value="TRANSPOSASE DDE DOMAIN-CONTAINING PROTEIN"/>
    <property type="match status" value="1"/>
</dbReference>
<proteinExistence type="predicted"/>
<dbReference type="Pfam" id="PF05598">
    <property type="entry name" value="DUF772"/>
    <property type="match status" value="1"/>
</dbReference>
<feature type="compositionally biased region" description="Basic and acidic residues" evidence="1">
    <location>
        <begin position="194"/>
        <end position="203"/>
    </location>
</feature>
<dbReference type="KEGG" id="dpi:BN4_10922"/>
<protein>
    <submittedName>
        <fullName evidence="4">Transposase</fullName>
    </submittedName>
</protein>
<evidence type="ECO:0000313" key="4">
    <source>
        <dbReference type="EMBL" id="CCH48159.1"/>
    </source>
</evidence>
<keyword evidence="5" id="KW-1185">Reference proteome</keyword>
<dbReference type="STRING" id="1322246.BN4_10922"/>
<dbReference type="AlphaFoldDB" id="M1WP92"/>
<evidence type="ECO:0000256" key="1">
    <source>
        <dbReference type="SAM" id="MobiDB-lite"/>
    </source>
</evidence>